<dbReference type="SUPFAM" id="SSF81383">
    <property type="entry name" value="F-box domain"/>
    <property type="match status" value="1"/>
</dbReference>
<comment type="caution">
    <text evidence="1">The sequence shown here is derived from an EMBL/GenBank/DDBJ whole genome shotgun (WGS) entry which is preliminary data.</text>
</comment>
<accession>A0AAE1II01</accession>
<name>A0AAE1II01_9HYPO</name>
<sequence length="264" mass="31026">MAKWKDLPPELKHQVFEVILSTRPKASTANYAAVCREWQDFFERRTFRKLVLNYSCLDDFRQNARGREDIIKHIWLRIQPPKWECFFCCNRLEPSEQLTRNNQVFTNAMWTLMDILSSWGDVDVDNGPGLALEISVHAPNRLRHRFDCCVFDKDIYPCDLPETCTMEENCSLSRQVRPCELRGSICRLVREHMGLMEELRAVENVELDFGTMKDGQTAELPTVRCVKELTIRPLNVRRFGYQTVREIAKSFGKPETYNWEPELL</sequence>
<dbReference type="AlphaFoldDB" id="A0AAE1II01"/>
<dbReference type="InterPro" id="IPR036047">
    <property type="entry name" value="F-box-like_dom_sf"/>
</dbReference>
<evidence type="ECO:0000313" key="2">
    <source>
        <dbReference type="Proteomes" id="UP001273209"/>
    </source>
</evidence>
<dbReference type="EMBL" id="JAWRVG010000004">
    <property type="protein sequence ID" value="KAK4082833.1"/>
    <property type="molecule type" value="Genomic_DNA"/>
</dbReference>
<keyword evidence="2" id="KW-1185">Reference proteome</keyword>
<evidence type="ECO:0000313" key="1">
    <source>
        <dbReference type="EMBL" id="KAK4082833.1"/>
    </source>
</evidence>
<evidence type="ECO:0008006" key="3">
    <source>
        <dbReference type="Google" id="ProtNLM"/>
    </source>
</evidence>
<organism evidence="1 2">
    <name type="scientific">Trichoderma aggressivum f. europaeum</name>
    <dbReference type="NCBI Taxonomy" id="173218"/>
    <lineage>
        <taxon>Eukaryota</taxon>
        <taxon>Fungi</taxon>
        <taxon>Dikarya</taxon>
        <taxon>Ascomycota</taxon>
        <taxon>Pezizomycotina</taxon>
        <taxon>Sordariomycetes</taxon>
        <taxon>Hypocreomycetidae</taxon>
        <taxon>Hypocreales</taxon>
        <taxon>Hypocreaceae</taxon>
        <taxon>Trichoderma</taxon>
    </lineage>
</organism>
<dbReference type="RefSeq" id="XP_062759262.1">
    <property type="nucleotide sequence ID" value="XM_062895825.1"/>
</dbReference>
<dbReference type="Proteomes" id="UP001273209">
    <property type="component" value="Unassembled WGS sequence"/>
</dbReference>
<proteinExistence type="predicted"/>
<reference evidence="1" key="1">
    <citation type="submission" date="2023-11" db="EMBL/GenBank/DDBJ databases">
        <title>The genome sequences of three competitors of mushroom-forming fungi.</title>
        <authorList>
            <person name="Beijen E."/>
            <person name="Ohm R.A."/>
        </authorList>
    </citation>
    <scope>NUCLEOTIDE SEQUENCE</scope>
    <source>
        <strain evidence="1">CBS 100526</strain>
    </source>
</reference>
<dbReference type="GeneID" id="87915730"/>
<gene>
    <name evidence="1" type="ORF">Triagg1_1723</name>
</gene>
<protein>
    <recommendedName>
        <fullName evidence="3">F-box domain-containing protein</fullName>
    </recommendedName>
</protein>